<dbReference type="KEGG" id="cdet:87944432"/>
<organism evidence="1 2">
    <name type="scientific">Colletotrichum destructivum</name>
    <dbReference type="NCBI Taxonomy" id="34406"/>
    <lineage>
        <taxon>Eukaryota</taxon>
        <taxon>Fungi</taxon>
        <taxon>Dikarya</taxon>
        <taxon>Ascomycota</taxon>
        <taxon>Pezizomycotina</taxon>
        <taxon>Sordariomycetes</taxon>
        <taxon>Hypocreomycetidae</taxon>
        <taxon>Glomerellales</taxon>
        <taxon>Glomerellaceae</taxon>
        <taxon>Colletotrichum</taxon>
        <taxon>Colletotrichum destructivum species complex</taxon>
    </lineage>
</organism>
<evidence type="ECO:0000313" key="1">
    <source>
        <dbReference type="EMBL" id="WQF82915.1"/>
    </source>
</evidence>
<gene>
    <name evidence="1" type="ORF">CDEST_07929</name>
</gene>
<accession>A0AAX4IHH6</accession>
<dbReference type="EMBL" id="CP137309">
    <property type="protein sequence ID" value="WQF82915.1"/>
    <property type="molecule type" value="Genomic_DNA"/>
</dbReference>
<dbReference type="AlphaFoldDB" id="A0AAX4IHH6"/>
<name>A0AAX4IHH6_9PEZI</name>
<evidence type="ECO:0000313" key="2">
    <source>
        <dbReference type="Proteomes" id="UP001322277"/>
    </source>
</evidence>
<proteinExistence type="predicted"/>
<keyword evidence="2" id="KW-1185">Reference proteome</keyword>
<sequence length="80" mass="8830">MSGSLWCFLLHQDAMPVPSPTAGTKHVKLRDLDVTIHSATLKTKTLTTSEKAHDLEHGGLFGYLPRYYSVQAGETDDIET</sequence>
<protein>
    <submittedName>
        <fullName evidence="1">Uncharacterized protein</fullName>
    </submittedName>
</protein>
<reference evidence="2" key="1">
    <citation type="journal article" date="2023" name="bioRxiv">
        <title>Complete genome of the Medicago anthracnose fungus, Colletotrichum destructivum, reveals a mini-chromosome-like region within a core chromosome.</title>
        <authorList>
            <person name="Lapalu N."/>
            <person name="Simon A."/>
            <person name="Lu A."/>
            <person name="Plaumann P.-L."/>
            <person name="Amselem J."/>
            <person name="Pigne S."/>
            <person name="Auger A."/>
            <person name="Koch C."/>
            <person name="Dallery J.-F."/>
            <person name="O'Connell R.J."/>
        </authorList>
    </citation>
    <scope>NUCLEOTIDE SEQUENCE [LARGE SCALE GENOMIC DNA]</scope>
    <source>
        <strain evidence="2">CBS 520.97</strain>
    </source>
</reference>
<dbReference type="Proteomes" id="UP001322277">
    <property type="component" value="Chromosome 5"/>
</dbReference>
<dbReference type="RefSeq" id="XP_062780139.1">
    <property type="nucleotide sequence ID" value="XM_062924088.1"/>
</dbReference>
<dbReference type="GeneID" id="87944432"/>